<evidence type="ECO:0000313" key="1">
    <source>
        <dbReference type="EMBL" id="GAX86292.1"/>
    </source>
</evidence>
<evidence type="ECO:0000313" key="2">
    <source>
        <dbReference type="Proteomes" id="UP000232323"/>
    </source>
</evidence>
<organism evidence="1 2">
    <name type="scientific">Chlamydomonas eustigma</name>
    <dbReference type="NCBI Taxonomy" id="1157962"/>
    <lineage>
        <taxon>Eukaryota</taxon>
        <taxon>Viridiplantae</taxon>
        <taxon>Chlorophyta</taxon>
        <taxon>core chlorophytes</taxon>
        <taxon>Chlorophyceae</taxon>
        <taxon>CS clade</taxon>
        <taxon>Chlamydomonadales</taxon>
        <taxon>Chlamydomonadaceae</taxon>
        <taxon>Chlamydomonas</taxon>
    </lineage>
</organism>
<proteinExistence type="predicted"/>
<gene>
    <name evidence="1" type="ORF">CEUSTIGMA_g13704.t1</name>
</gene>
<dbReference type="AlphaFoldDB" id="A0A250XTN8"/>
<dbReference type="OrthoDB" id="1924787at2759"/>
<accession>A0A250XTN8</accession>
<sequence>MNRTVPSCGTWAPKNCECYKQCQSVHCHSGGGTSECEHLEHHLGSILGESRCFLYRGRSSAQQDSGVPRNGSDDVDWYQVPSQGPLEWLDGKPRTDEDRLPEHKKWQRACYLSGGLSTATTALQQQGFKGLAC</sequence>
<reference evidence="1 2" key="1">
    <citation type="submission" date="2017-08" db="EMBL/GenBank/DDBJ databases">
        <title>Acidophilic green algal genome provides insights into adaptation to an acidic environment.</title>
        <authorList>
            <person name="Hirooka S."/>
            <person name="Hirose Y."/>
            <person name="Kanesaki Y."/>
            <person name="Higuchi S."/>
            <person name="Fujiwara T."/>
            <person name="Onuma R."/>
            <person name="Era A."/>
            <person name="Ohbayashi R."/>
            <person name="Uzuka A."/>
            <person name="Nozaki H."/>
            <person name="Yoshikawa H."/>
            <person name="Miyagishima S.Y."/>
        </authorList>
    </citation>
    <scope>NUCLEOTIDE SEQUENCE [LARGE SCALE GENOMIC DNA]</scope>
    <source>
        <strain evidence="1 2">NIES-2499</strain>
    </source>
</reference>
<dbReference type="Proteomes" id="UP000232323">
    <property type="component" value="Unassembled WGS sequence"/>
</dbReference>
<dbReference type="EMBL" id="BEGY01000262">
    <property type="protein sequence ID" value="GAX86292.1"/>
    <property type="molecule type" value="Genomic_DNA"/>
</dbReference>
<keyword evidence="2" id="KW-1185">Reference proteome</keyword>
<name>A0A250XTN8_9CHLO</name>
<comment type="caution">
    <text evidence="1">The sequence shown here is derived from an EMBL/GenBank/DDBJ whole genome shotgun (WGS) entry which is preliminary data.</text>
</comment>
<protein>
    <submittedName>
        <fullName evidence="1">Uncharacterized protein</fullName>
    </submittedName>
</protein>